<dbReference type="InterPro" id="IPR017937">
    <property type="entry name" value="Thioredoxin_CS"/>
</dbReference>
<comment type="similarity">
    <text evidence="1 6">Belongs to the thioredoxin family.</text>
</comment>
<dbReference type="Gene3D" id="3.40.30.10">
    <property type="entry name" value="Glutaredoxin"/>
    <property type="match status" value="1"/>
</dbReference>
<organism evidence="10 11">
    <name type="scientific">Pseudanabaena frigida</name>
    <dbReference type="NCBI Taxonomy" id="945775"/>
    <lineage>
        <taxon>Bacteria</taxon>
        <taxon>Bacillati</taxon>
        <taxon>Cyanobacteriota</taxon>
        <taxon>Cyanophyceae</taxon>
        <taxon>Pseudanabaenales</taxon>
        <taxon>Pseudanabaenaceae</taxon>
        <taxon>Pseudanabaena</taxon>
    </lineage>
</organism>
<dbReference type="AlphaFoldDB" id="A0A2W4VRZ9"/>
<reference evidence="10 11" key="2">
    <citation type="submission" date="2018-06" db="EMBL/GenBank/DDBJ databases">
        <title>Metagenomic assembly of (sub)arctic Cyanobacteria and their associated microbiome from non-axenic cultures.</title>
        <authorList>
            <person name="Baurain D."/>
        </authorList>
    </citation>
    <scope>NUCLEOTIDE SEQUENCE [LARGE SCALE GENOMIC DNA]</scope>
    <source>
        <strain evidence="10">ULC066bin1</strain>
    </source>
</reference>
<feature type="site" description="Deprotonates C-terminal active site Cys" evidence="7">
    <location>
        <position position="26"/>
    </location>
</feature>
<dbReference type="CDD" id="cd02947">
    <property type="entry name" value="TRX_family"/>
    <property type="match status" value="1"/>
</dbReference>
<feature type="disulfide bond" description="Redox-active" evidence="8">
    <location>
        <begin position="32"/>
        <end position="35"/>
    </location>
</feature>
<dbReference type="PIRSF" id="PIRSF000077">
    <property type="entry name" value="Thioredoxin"/>
    <property type="match status" value="1"/>
</dbReference>
<dbReference type="InterPro" id="IPR013766">
    <property type="entry name" value="Thioredoxin_domain"/>
</dbReference>
<evidence type="ECO:0000256" key="2">
    <source>
        <dbReference type="ARBA" id="ARBA00022448"/>
    </source>
</evidence>
<keyword evidence="4 8" id="KW-1015">Disulfide bond</keyword>
<evidence type="ECO:0000256" key="3">
    <source>
        <dbReference type="ARBA" id="ARBA00022982"/>
    </source>
</evidence>
<gene>
    <name evidence="10" type="ORF">DCF19_23480</name>
</gene>
<feature type="site" description="Contributes to redox potential value" evidence="7">
    <location>
        <position position="34"/>
    </location>
</feature>
<dbReference type="PANTHER" id="PTHR45663:SF11">
    <property type="entry name" value="GEO12009P1"/>
    <property type="match status" value="1"/>
</dbReference>
<keyword evidence="5 8" id="KW-0676">Redox-active center</keyword>
<comment type="caution">
    <text evidence="10">The sequence shown here is derived from an EMBL/GenBank/DDBJ whole genome shotgun (WGS) entry which is preliminary data.</text>
</comment>
<dbReference type="PANTHER" id="PTHR45663">
    <property type="entry name" value="GEO12009P1"/>
    <property type="match status" value="1"/>
</dbReference>
<proteinExistence type="inferred from homology"/>
<dbReference type="Proteomes" id="UP000249467">
    <property type="component" value="Unassembled WGS sequence"/>
</dbReference>
<protein>
    <recommendedName>
        <fullName evidence="6">Thioredoxin</fullName>
    </recommendedName>
</protein>
<evidence type="ECO:0000313" key="11">
    <source>
        <dbReference type="Proteomes" id="UP000249467"/>
    </source>
</evidence>
<dbReference type="EMBL" id="QBML01000054">
    <property type="protein sequence ID" value="PZO35614.1"/>
    <property type="molecule type" value="Genomic_DNA"/>
</dbReference>
<dbReference type="GO" id="GO:0005737">
    <property type="term" value="C:cytoplasm"/>
    <property type="evidence" value="ECO:0007669"/>
    <property type="project" value="TreeGrafter"/>
</dbReference>
<keyword evidence="2" id="KW-0813">Transport</keyword>
<reference evidence="10 11" key="1">
    <citation type="submission" date="2018-04" db="EMBL/GenBank/DDBJ databases">
        <authorList>
            <person name="Go L.Y."/>
            <person name="Mitchell J.A."/>
        </authorList>
    </citation>
    <scope>NUCLEOTIDE SEQUENCE [LARGE SCALE GENOMIC DNA]</scope>
    <source>
        <strain evidence="10">ULC066bin1</strain>
    </source>
</reference>
<evidence type="ECO:0000256" key="6">
    <source>
        <dbReference type="PIRNR" id="PIRNR000077"/>
    </source>
</evidence>
<dbReference type="PROSITE" id="PS00194">
    <property type="entry name" value="THIOREDOXIN_1"/>
    <property type="match status" value="1"/>
</dbReference>
<evidence type="ECO:0000256" key="5">
    <source>
        <dbReference type="ARBA" id="ARBA00023284"/>
    </source>
</evidence>
<dbReference type="InterPro" id="IPR036249">
    <property type="entry name" value="Thioredoxin-like_sf"/>
</dbReference>
<evidence type="ECO:0000259" key="9">
    <source>
        <dbReference type="PROSITE" id="PS51352"/>
    </source>
</evidence>
<feature type="active site" description="Nucleophile" evidence="7">
    <location>
        <position position="32"/>
    </location>
</feature>
<dbReference type="InterPro" id="IPR005746">
    <property type="entry name" value="Thioredoxin"/>
</dbReference>
<dbReference type="PRINTS" id="PR00421">
    <property type="entry name" value="THIOREDOXIN"/>
</dbReference>
<evidence type="ECO:0000256" key="7">
    <source>
        <dbReference type="PIRSR" id="PIRSR000077-1"/>
    </source>
</evidence>
<name>A0A2W4VRZ9_9CYAN</name>
<dbReference type="Pfam" id="PF00085">
    <property type="entry name" value="Thioredoxin"/>
    <property type="match status" value="1"/>
</dbReference>
<feature type="site" description="Contributes to redox potential value" evidence="7">
    <location>
        <position position="33"/>
    </location>
</feature>
<feature type="active site" description="Nucleophile" evidence="7">
    <location>
        <position position="35"/>
    </location>
</feature>
<dbReference type="GO" id="GO:0015035">
    <property type="term" value="F:protein-disulfide reductase activity"/>
    <property type="evidence" value="ECO:0007669"/>
    <property type="project" value="InterPro"/>
</dbReference>
<evidence type="ECO:0000256" key="8">
    <source>
        <dbReference type="PIRSR" id="PIRSR000077-4"/>
    </source>
</evidence>
<evidence type="ECO:0000256" key="1">
    <source>
        <dbReference type="ARBA" id="ARBA00008987"/>
    </source>
</evidence>
<feature type="domain" description="Thioredoxin" evidence="9">
    <location>
        <begin position="1"/>
        <end position="107"/>
    </location>
</feature>
<accession>A0A2W4VRZ9</accession>
<evidence type="ECO:0000313" key="10">
    <source>
        <dbReference type="EMBL" id="PZO35614.1"/>
    </source>
</evidence>
<evidence type="ECO:0000256" key="4">
    <source>
        <dbReference type="ARBA" id="ARBA00023157"/>
    </source>
</evidence>
<sequence>MSTAAFIQDQAEFETLRTSTSFLVVDCTATWCGPCKVIAPFIDKLAENYGDRAKIMKLDIDAHKPLAKQFGLKSIPAVLFFKEGEVVETMVGVKTYEDYSASIEKNL</sequence>
<keyword evidence="3" id="KW-0249">Electron transport</keyword>
<dbReference type="PROSITE" id="PS51352">
    <property type="entry name" value="THIOREDOXIN_2"/>
    <property type="match status" value="1"/>
</dbReference>
<dbReference type="SUPFAM" id="SSF52833">
    <property type="entry name" value="Thioredoxin-like"/>
    <property type="match status" value="1"/>
</dbReference>